<dbReference type="EMBL" id="BQXY01000010">
    <property type="protein sequence ID" value="GKU27282.1"/>
    <property type="molecule type" value="Genomic_DNA"/>
</dbReference>
<keyword evidence="3 11" id="KW-0479">Metal-binding</keyword>
<keyword evidence="5 7" id="KW-0119">Carbohydrate metabolism</keyword>
<dbReference type="InterPro" id="IPR006543">
    <property type="entry name" value="Histidinol-phos"/>
</dbReference>
<evidence type="ECO:0000313" key="13">
    <source>
        <dbReference type="Proteomes" id="UP001057868"/>
    </source>
</evidence>
<proteinExistence type="inferred from homology"/>
<evidence type="ECO:0000256" key="6">
    <source>
        <dbReference type="ARBA" id="ARBA00031828"/>
    </source>
</evidence>
<dbReference type="GO" id="GO:0016791">
    <property type="term" value="F:phosphatase activity"/>
    <property type="evidence" value="ECO:0007669"/>
    <property type="project" value="InterPro"/>
</dbReference>
<dbReference type="GO" id="GO:0005737">
    <property type="term" value="C:cytoplasm"/>
    <property type="evidence" value="ECO:0007669"/>
    <property type="project" value="UniProtKB-SubCell"/>
</dbReference>
<feature type="binding site" evidence="11">
    <location>
        <position position="104"/>
    </location>
    <ligand>
        <name>Zn(2+)</name>
        <dbReference type="ChEBI" id="CHEBI:29105"/>
    </ligand>
</feature>
<dbReference type="SUPFAM" id="SSF56784">
    <property type="entry name" value="HAD-like"/>
    <property type="match status" value="1"/>
</dbReference>
<dbReference type="RefSeq" id="WP_261854149.1">
    <property type="nucleotide sequence ID" value="NZ_BQXY01000010.1"/>
</dbReference>
<dbReference type="InterPro" id="IPR023214">
    <property type="entry name" value="HAD_sf"/>
</dbReference>
<dbReference type="NCBIfam" id="TIGR01662">
    <property type="entry name" value="HAD-SF-IIIA"/>
    <property type="match status" value="1"/>
</dbReference>
<evidence type="ECO:0000313" key="12">
    <source>
        <dbReference type="EMBL" id="GKU27282.1"/>
    </source>
</evidence>
<comment type="subcellular location">
    <subcellularLocation>
        <location evidence="1 7">Cytoplasm</location>
    </subcellularLocation>
</comment>
<feature type="site" description="Stabilizes the phosphoryl group" evidence="10">
    <location>
        <position position="50"/>
    </location>
</feature>
<comment type="caution">
    <text evidence="12">The sequence shown here is derived from an EMBL/GenBank/DDBJ whole genome shotgun (WGS) entry which is preliminary data.</text>
</comment>
<feature type="site" description="Stabilizes the phosphoryl group" evidence="10">
    <location>
        <position position="108"/>
    </location>
</feature>
<evidence type="ECO:0000256" key="9">
    <source>
        <dbReference type="PIRSR" id="PIRSR004682-2"/>
    </source>
</evidence>
<feature type="binding site" evidence="11">
    <location>
        <position position="106"/>
    </location>
    <ligand>
        <name>Zn(2+)</name>
        <dbReference type="ChEBI" id="CHEBI:29105"/>
    </ligand>
</feature>
<feature type="binding site" evidence="11">
    <location>
        <position position="134"/>
    </location>
    <ligand>
        <name>Mg(2+)</name>
        <dbReference type="ChEBI" id="CHEBI:18420"/>
    </ligand>
</feature>
<feature type="binding site" evidence="9">
    <location>
        <begin position="16"/>
        <end position="19"/>
    </location>
    <ligand>
        <name>substrate</name>
    </ligand>
</feature>
<evidence type="ECO:0000256" key="3">
    <source>
        <dbReference type="ARBA" id="ARBA00022723"/>
    </source>
</evidence>
<dbReference type="PIRSF" id="PIRSF004682">
    <property type="entry name" value="GmhB"/>
    <property type="match status" value="1"/>
</dbReference>
<feature type="binding site" evidence="11">
    <location>
        <position position="8"/>
    </location>
    <ligand>
        <name>Mg(2+)</name>
        <dbReference type="ChEBI" id="CHEBI:18420"/>
    </ligand>
</feature>
<dbReference type="Proteomes" id="UP001057868">
    <property type="component" value="Unassembled WGS sequence"/>
</dbReference>
<dbReference type="InterPro" id="IPR004446">
    <property type="entry name" value="Heptose_bisP_phosphatase"/>
</dbReference>
<feature type="binding site" evidence="9">
    <location>
        <begin position="50"/>
        <end position="53"/>
    </location>
    <ligand>
        <name>substrate</name>
    </ligand>
</feature>
<protein>
    <recommendedName>
        <fullName evidence="6 7">D,D-heptose 1,7-bisphosphate phosphatase</fullName>
        <ecNumber evidence="7">3.1.3.-</ecNumber>
    </recommendedName>
</protein>
<dbReference type="EC" id="3.1.3.-" evidence="7"/>
<feature type="binding site" evidence="11">
    <location>
        <position position="133"/>
    </location>
    <ligand>
        <name>Mg(2+)</name>
        <dbReference type="ChEBI" id="CHEBI:18420"/>
    </ligand>
</feature>
<feature type="binding site" evidence="9">
    <location>
        <position position="134"/>
    </location>
    <ligand>
        <name>substrate</name>
    </ligand>
</feature>
<evidence type="ECO:0000256" key="7">
    <source>
        <dbReference type="PIRNR" id="PIRNR004682"/>
    </source>
</evidence>
<feature type="site" description="Contributes to substrate recognition" evidence="10">
    <location>
        <position position="107"/>
    </location>
</feature>
<dbReference type="InterPro" id="IPR006549">
    <property type="entry name" value="HAD-SF_hydro_IIIA"/>
</dbReference>
<evidence type="ECO:0000256" key="5">
    <source>
        <dbReference type="ARBA" id="ARBA00023277"/>
    </source>
</evidence>
<feature type="binding site" evidence="11">
    <location>
        <position position="91"/>
    </location>
    <ligand>
        <name>Zn(2+)</name>
        <dbReference type="ChEBI" id="CHEBI:29105"/>
    </ligand>
</feature>
<dbReference type="GO" id="GO:0046872">
    <property type="term" value="F:metal ion binding"/>
    <property type="evidence" value="ECO:0007669"/>
    <property type="project" value="UniProtKB-KW"/>
</dbReference>
<dbReference type="Pfam" id="PF13242">
    <property type="entry name" value="Hydrolase_like"/>
    <property type="match status" value="1"/>
</dbReference>
<dbReference type="AlphaFoldDB" id="A0A9W5Y6H2"/>
<keyword evidence="11" id="KW-0460">Magnesium</keyword>
<comment type="similarity">
    <text evidence="7">Belongs to the gmhB family.</text>
</comment>
<feature type="binding site" evidence="11">
    <location>
        <position position="10"/>
    </location>
    <ligand>
        <name>Mg(2+)</name>
        <dbReference type="ChEBI" id="CHEBI:18420"/>
    </ligand>
</feature>
<accession>A0A9W5Y6H2</accession>
<evidence type="ECO:0000256" key="8">
    <source>
        <dbReference type="PIRSR" id="PIRSR004682-1"/>
    </source>
</evidence>
<dbReference type="GO" id="GO:0005975">
    <property type="term" value="P:carbohydrate metabolic process"/>
    <property type="evidence" value="ECO:0007669"/>
    <property type="project" value="InterPro"/>
</dbReference>
<evidence type="ECO:0000256" key="1">
    <source>
        <dbReference type="ARBA" id="ARBA00004496"/>
    </source>
</evidence>
<keyword evidence="2 7" id="KW-0963">Cytoplasm</keyword>
<evidence type="ECO:0000256" key="2">
    <source>
        <dbReference type="ARBA" id="ARBA00022490"/>
    </source>
</evidence>
<evidence type="ECO:0000256" key="11">
    <source>
        <dbReference type="PIRSR" id="PIRSR004682-4"/>
    </source>
</evidence>
<dbReference type="NCBIfam" id="TIGR01656">
    <property type="entry name" value="Histidinol-ppas"/>
    <property type="match status" value="1"/>
</dbReference>
<gene>
    <name evidence="12" type="primary">gmhB_2</name>
    <name evidence="12" type="ORF">CFOLD11_41090</name>
</gene>
<dbReference type="Gene3D" id="3.40.50.1000">
    <property type="entry name" value="HAD superfamily/HAD-like"/>
    <property type="match status" value="1"/>
</dbReference>
<keyword evidence="11" id="KW-0862">Zinc</keyword>
<comment type="cofactor">
    <cofactor evidence="11">
        <name>Mg(2+)</name>
        <dbReference type="ChEBI" id="CHEBI:18420"/>
    </cofactor>
</comment>
<dbReference type="PANTHER" id="PTHR42891">
    <property type="entry name" value="D-GLYCERO-BETA-D-MANNO-HEPTOSE-1,7-BISPHOSPHATE 7-PHOSPHATASE"/>
    <property type="match status" value="1"/>
</dbReference>
<reference evidence="12" key="1">
    <citation type="journal article" date="2023" name="Int. J. Syst. Evol. Microbiol.">
        <title>&lt;i&gt;Clostridium folliculivorans&lt;/i&gt; sp. nov., isolated from soil samples of an organic paddy in Japan.</title>
        <authorList>
            <person name="Tazawa J."/>
            <person name="Kobayashi H."/>
            <person name="Tanizawa Y."/>
            <person name="Uchino A."/>
            <person name="Tanaka F."/>
            <person name="Urashima Y."/>
            <person name="Miura S."/>
            <person name="Sakamoto M."/>
            <person name="Ohkuma M."/>
            <person name="Tohno M."/>
        </authorList>
    </citation>
    <scope>NUCLEOTIDE SEQUENCE</scope>
    <source>
        <strain evidence="12">D1-1</strain>
    </source>
</reference>
<dbReference type="InterPro" id="IPR036412">
    <property type="entry name" value="HAD-like_sf"/>
</dbReference>
<dbReference type="CDD" id="cd07503">
    <property type="entry name" value="HAD_HisB-N"/>
    <property type="match status" value="1"/>
</dbReference>
<feature type="binding site" evidence="11">
    <location>
        <position position="89"/>
    </location>
    <ligand>
        <name>Zn(2+)</name>
        <dbReference type="ChEBI" id="CHEBI:29105"/>
    </ligand>
</feature>
<feature type="binding site" evidence="9">
    <location>
        <begin position="8"/>
        <end position="10"/>
    </location>
    <ligand>
        <name>substrate</name>
    </ligand>
</feature>
<keyword evidence="4 7" id="KW-0378">Hydrolase</keyword>
<evidence type="ECO:0000256" key="10">
    <source>
        <dbReference type="PIRSR" id="PIRSR004682-3"/>
    </source>
</evidence>
<feature type="active site" description="Proton donor" evidence="8">
    <location>
        <position position="10"/>
    </location>
</feature>
<feature type="active site" description="Nucleophile" evidence="8">
    <location>
        <position position="8"/>
    </location>
</feature>
<name>A0A9W5Y6H2_9CLOT</name>
<dbReference type="PANTHER" id="PTHR42891:SF1">
    <property type="entry name" value="D-GLYCERO-BETA-D-MANNO-HEPTOSE-1,7-BISPHOSPHATE 7-PHOSPHATASE"/>
    <property type="match status" value="1"/>
</dbReference>
<keyword evidence="13" id="KW-1185">Reference proteome</keyword>
<sequence>MNKAVILDRDGTINVEKNYLYKIEDFSYTYKANEAIKLLNDNNYKVIVITNQAGVARGYYKEDDVISLHNWINDDLRKINAHIDDFFYCPHHPDAGIDRYKIDCNCRKPNNQLYKKAIEKYNIDTEGSFVIGDKISDIKPGKELGLLTCLVDTGYGSSQIDEQDICDFRFKNLYEAVQEILKISR</sequence>
<feature type="binding site" evidence="9">
    <location>
        <begin position="107"/>
        <end position="108"/>
    </location>
    <ligand>
        <name>substrate</name>
    </ligand>
</feature>
<organism evidence="12 13">
    <name type="scientific">Clostridium folliculivorans</name>
    <dbReference type="NCBI Taxonomy" id="2886038"/>
    <lineage>
        <taxon>Bacteria</taxon>
        <taxon>Bacillati</taxon>
        <taxon>Bacillota</taxon>
        <taxon>Clostridia</taxon>
        <taxon>Eubacteriales</taxon>
        <taxon>Clostridiaceae</taxon>
        <taxon>Clostridium</taxon>
    </lineage>
</organism>
<evidence type="ECO:0000256" key="4">
    <source>
        <dbReference type="ARBA" id="ARBA00022801"/>
    </source>
</evidence>
<comment type="cofactor">
    <cofactor evidence="11">
        <name>Zn(2+)</name>
        <dbReference type="ChEBI" id="CHEBI:29105"/>
    </cofactor>
</comment>